<accession>A0A940NMP1</accession>
<protein>
    <submittedName>
        <fullName evidence="1">Sigma factor G inhibitor Gin</fullName>
    </submittedName>
</protein>
<dbReference type="EMBL" id="JAGIYQ010000021">
    <property type="protein sequence ID" value="MBP0727285.1"/>
    <property type="molecule type" value="Genomic_DNA"/>
</dbReference>
<evidence type="ECO:0000313" key="2">
    <source>
        <dbReference type="Proteomes" id="UP000682134"/>
    </source>
</evidence>
<sequence length="63" mass="7158">MTVGLKTCVICNEKKESGIVILQSFICSNCESEIVNTSTDDVQYQVYIEKLRCLTEIKQEIIL</sequence>
<evidence type="ECO:0000313" key="1">
    <source>
        <dbReference type="EMBL" id="MBP0727285.1"/>
    </source>
</evidence>
<proteinExistence type="predicted"/>
<dbReference type="Pfam" id="PF10764">
    <property type="entry name" value="Gin"/>
    <property type="match status" value="1"/>
</dbReference>
<gene>
    <name evidence="1" type="ORF">J5Y03_19225</name>
</gene>
<name>A0A940NMP1_9BACI</name>
<dbReference type="AlphaFoldDB" id="A0A940NMP1"/>
<dbReference type="Proteomes" id="UP000682134">
    <property type="component" value="Unassembled WGS sequence"/>
</dbReference>
<organism evidence="1 2">
    <name type="scientific">Gottfriedia endophytica</name>
    <dbReference type="NCBI Taxonomy" id="2820819"/>
    <lineage>
        <taxon>Bacteria</taxon>
        <taxon>Bacillati</taxon>
        <taxon>Bacillota</taxon>
        <taxon>Bacilli</taxon>
        <taxon>Bacillales</taxon>
        <taxon>Bacillaceae</taxon>
        <taxon>Gottfriedia</taxon>
    </lineage>
</organism>
<comment type="caution">
    <text evidence="1">The sequence shown here is derived from an EMBL/GenBank/DDBJ whole genome shotgun (WGS) entry which is preliminary data.</text>
</comment>
<reference evidence="1" key="1">
    <citation type="submission" date="2021-04" db="EMBL/GenBank/DDBJ databases">
        <title>Genome seq and assembly of Bacillus sp.</title>
        <authorList>
            <person name="Chhetri G."/>
        </authorList>
    </citation>
    <scope>NUCLEOTIDE SEQUENCE</scope>
    <source>
        <strain evidence="1">RG28</strain>
    </source>
</reference>
<keyword evidence="2" id="KW-1185">Reference proteome</keyword>
<dbReference type="InterPro" id="IPR019700">
    <property type="entry name" value="Sigma-G_inhibitor_Gin"/>
</dbReference>